<evidence type="ECO:0000313" key="4">
    <source>
        <dbReference type="Proteomes" id="UP001597032"/>
    </source>
</evidence>
<organism evidence="3 4">
    <name type="scientific">Lutibacter aestuarii</name>
    <dbReference type="NCBI Taxonomy" id="861111"/>
    <lineage>
        <taxon>Bacteria</taxon>
        <taxon>Pseudomonadati</taxon>
        <taxon>Bacteroidota</taxon>
        <taxon>Flavobacteriia</taxon>
        <taxon>Flavobacteriales</taxon>
        <taxon>Flavobacteriaceae</taxon>
        <taxon>Lutibacter</taxon>
    </lineage>
</organism>
<accession>A0ABW2Z7W0</accession>
<evidence type="ECO:0000259" key="2">
    <source>
        <dbReference type="Pfam" id="PF00144"/>
    </source>
</evidence>
<dbReference type="PANTHER" id="PTHR46825:SF9">
    <property type="entry name" value="BETA-LACTAMASE-RELATED DOMAIN-CONTAINING PROTEIN"/>
    <property type="match status" value="1"/>
</dbReference>
<sequence>MKKIFLSILTLIASLNVFCQSDNIDKYIKSKMQEKSIPGLQLAIVKNNKIIKTGAYGIANIEDSIRVDSETTFAINSMTKAFTGVAVMQLVEEGKIALEDPISNYIDSLPDNWKSITIKQMLTHTSGLPNMMDYNAKIIASWEEVQKLPMVFEPNSNFQYNQTNYVIIGKIINKISGSTFQEFIKERQLKLISADRTMESGFGHYQSVIPHSARGYTYFINGSLTHAYEEFPEEFRTAAGMSSTAIELANWHLALQNGTFLKKPKNLSTLWTPAILNNGETKGFGGTLNGYAIGTPIMIKPNKSKIIASIGGGRSAALTFLDKEVTIIVLTNLKGAFPERFIEEILEFLD</sequence>
<gene>
    <name evidence="3" type="ORF">ACFQZW_09220</name>
</gene>
<keyword evidence="1" id="KW-0732">Signal</keyword>
<reference evidence="4" key="1">
    <citation type="journal article" date="2019" name="Int. J. Syst. Evol. Microbiol.">
        <title>The Global Catalogue of Microorganisms (GCM) 10K type strain sequencing project: providing services to taxonomists for standard genome sequencing and annotation.</title>
        <authorList>
            <consortium name="The Broad Institute Genomics Platform"/>
            <consortium name="The Broad Institute Genome Sequencing Center for Infectious Disease"/>
            <person name="Wu L."/>
            <person name="Ma J."/>
        </authorList>
    </citation>
    <scope>NUCLEOTIDE SEQUENCE [LARGE SCALE GENOMIC DNA]</scope>
    <source>
        <strain evidence="4">CCUG 60022</strain>
    </source>
</reference>
<dbReference type="InterPro" id="IPR050491">
    <property type="entry name" value="AmpC-like"/>
</dbReference>
<feature type="domain" description="Beta-lactamase-related" evidence="2">
    <location>
        <begin position="24"/>
        <end position="340"/>
    </location>
</feature>
<dbReference type="RefSeq" id="WP_298262577.1">
    <property type="nucleotide sequence ID" value="NZ_JBHTIC010000008.1"/>
</dbReference>
<proteinExistence type="predicted"/>
<keyword evidence="4" id="KW-1185">Reference proteome</keyword>
<dbReference type="InterPro" id="IPR012338">
    <property type="entry name" value="Beta-lactam/transpept-like"/>
</dbReference>
<dbReference type="Proteomes" id="UP001597032">
    <property type="component" value="Unassembled WGS sequence"/>
</dbReference>
<dbReference type="EMBL" id="JBHTIC010000008">
    <property type="protein sequence ID" value="MFD0762262.1"/>
    <property type="molecule type" value="Genomic_DNA"/>
</dbReference>
<dbReference type="SUPFAM" id="SSF56601">
    <property type="entry name" value="beta-lactamase/transpeptidase-like"/>
    <property type="match status" value="1"/>
</dbReference>
<feature type="signal peptide" evidence="1">
    <location>
        <begin position="1"/>
        <end position="19"/>
    </location>
</feature>
<dbReference type="Gene3D" id="3.40.710.10">
    <property type="entry name" value="DD-peptidase/beta-lactamase superfamily"/>
    <property type="match status" value="1"/>
</dbReference>
<dbReference type="PANTHER" id="PTHR46825">
    <property type="entry name" value="D-ALANYL-D-ALANINE-CARBOXYPEPTIDASE/ENDOPEPTIDASE AMPH"/>
    <property type="match status" value="1"/>
</dbReference>
<dbReference type="GO" id="GO:0016787">
    <property type="term" value="F:hydrolase activity"/>
    <property type="evidence" value="ECO:0007669"/>
    <property type="project" value="UniProtKB-KW"/>
</dbReference>
<dbReference type="Pfam" id="PF00144">
    <property type="entry name" value="Beta-lactamase"/>
    <property type="match status" value="1"/>
</dbReference>
<name>A0ABW2Z7W0_9FLAO</name>
<keyword evidence="3" id="KW-0378">Hydrolase</keyword>
<comment type="caution">
    <text evidence="3">The sequence shown here is derived from an EMBL/GenBank/DDBJ whole genome shotgun (WGS) entry which is preliminary data.</text>
</comment>
<feature type="chain" id="PRO_5047226394" evidence="1">
    <location>
        <begin position="20"/>
        <end position="350"/>
    </location>
</feature>
<dbReference type="EC" id="3.-.-.-" evidence="3"/>
<dbReference type="InterPro" id="IPR001466">
    <property type="entry name" value="Beta-lactam-related"/>
</dbReference>
<protein>
    <submittedName>
        <fullName evidence="3">Serine hydrolase domain-containing protein</fullName>
        <ecNumber evidence="3">3.-.-.-</ecNumber>
    </submittedName>
</protein>
<evidence type="ECO:0000256" key="1">
    <source>
        <dbReference type="SAM" id="SignalP"/>
    </source>
</evidence>
<evidence type="ECO:0000313" key="3">
    <source>
        <dbReference type="EMBL" id="MFD0762262.1"/>
    </source>
</evidence>